<comment type="caution">
    <text evidence="1">The sequence shown here is derived from an EMBL/GenBank/DDBJ whole genome shotgun (WGS) entry which is preliminary data.</text>
</comment>
<keyword evidence="2" id="KW-1185">Reference proteome</keyword>
<accession>A0A3R7YT00</accession>
<sequence length="748" mass="81671">MNSYLALRCRSEQQVMNEFTKSIAAKDYTKRTAVLLHELTFFYVSTNTDTDGSSAHIHDSVLKDLTTLLTAIKDKREDQRIIKTVMTLLQRIAEQMLFSQGPRHPSFQFISSSFDVELKQTLSMSPAPSPASIAPPTSPRGDKTEAIMHALKSLTDLVAKAEVGNAFPPRRVAAYKLFVVLCAATQQPERPFSITSTIQSSSVWTMLKLTAAAKKKGADKDLPTQLGLLSGAFQVARHTPSPASLESVVPQLVQGAFLPNRHAAATCLRLFDVMPLKVVQAVYAHVSATPSFSLNTTDPLTTIYVLKLCGKITRLPVTSSSSSSSSSSAQNLLDFSFDTTAKPVKRREKAPSGPSIDGSVSSRLSDLLVDICMQKHTFALAAAALTPHASSVSVAAATLAPCTVLLTAIQELALGQVAPKCFEKVRGGLSPFEIASNGVHLILQTHADNPLVLHRVARVVQVVAECLDLTLVEFTAGGGHLDFFSHVTDRMWELATSPTSYQSSCVVRESLIALVWLLPRTPRRSSLSPKTQTQSAVWTRFLVHLRTLSTVPELDRRDIALAMFRRATLFDVDAPLLHRTIAVLVHWYHLHPCQWHSDVALQLWTTLLSDGQPSSDMFASVLAMMDHHVAPSSSSHPAQAQAVQAMKCVALRFLSSPPATTLLLGHPTLAAACQDIVLRLTKFVMLDELIIRRLSVDAMVAMASGGGTPQQQHVHDVLAALDMPSHHHLGIQDIVVPFLRRTQQYWEV</sequence>
<organism evidence="1 2">
    <name type="scientific">Aphanomyces astaci</name>
    <name type="common">Crayfish plague agent</name>
    <dbReference type="NCBI Taxonomy" id="112090"/>
    <lineage>
        <taxon>Eukaryota</taxon>
        <taxon>Sar</taxon>
        <taxon>Stramenopiles</taxon>
        <taxon>Oomycota</taxon>
        <taxon>Saprolegniomycetes</taxon>
        <taxon>Saprolegniales</taxon>
        <taxon>Verrucalvaceae</taxon>
        <taxon>Aphanomyces</taxon>
    </lineage>
</organism>
<dbReference type="Proteomes" id="UP000284702">
    <property type="component" value="Unassembled WGS sequence"/>
</dbReference>
<dbReference type="AlphaFoldDB" id="A0A3R7YT00"/>
<evidence type="ECO:0000313" key="1">
    <source>
        <dbReference type="EMBL" id="RQM27358.1"/>
    </source>
</evidence>
<dbReference type="EMBL" id="MZMZ02002083">
    <property type="protein sequence ID" value="RQM27358.1"/>
    <property type="molecule type" value="Genomic_DNA"/>
</dbReference>
<protein>
    <submittedName>
        <fullName evidence="1">Uncharacterized protein</fullName>
    </submittedName>
</protein>
<proteinExistence type="predicted"/>
<gene>
    <name evidence="1" type="ORF">B5M09_001940</name>
</gene>
<name>A0A3R7YT00_APHAT</name>
<evidence type="ECO:0000313" key="2">
    <source>
        <dbReference type="Proteomes" id="UP000284702"/>
    </source>
</evidence>
<dbReference type="VEuPathDB" id="FungiDB:H257_06246"/>
<reference evidence="1" key="1">
    <citation type="submission" date="2018-07" db="EMBL/GenBank/DDBJ databases">
        <title>Annotation of Aphanomyces astaci genome assembly.</title>
        <authorList>
            <person name="Studholme D.J."/>
        </authorList>
    </citation>
    <scope>NUCLEOTIDE SEQUENCE [LARGE SCALE GENOMIC DNA]</scope>
    <source>
        <strain evidence="1">Pc</strain>
    </source>
</reference>